<keyword evidence="2" id="KW-0812">Transmembrane</keyword>
<dbReference type="PANTHER" id="PTHR11920:SF335">
    <property type="entry name" value="GUANYLATE CYCLASE"/>
    <property type="match status" value="1"/>
</dbReference>
<dbReference type="SMART" id="SM00044">
    <property type="entry name" value="CYCc"/>
    <property type="match status" value="1"/>
</dbReference>
<evidence type="ECO:0000256" key="5">
    <source>
        <dbReference type="ARBA" id="ARBA00023136"/>
    </source>
</evidence>
<evidence type="ECO:0000313" key="8">
    <source>
        <dbReference type="EMBL" id="KAK8841685.1"/>
    </source>
</evidence>
<dbReference type="SUPFAM" id="SSF55073">
    <property type="entry name" value="Nucleotide cyclase"/>
    <property type="match status" value="1"/>
</dbReference>
<comment type="subcellular location">
    <subcellularLocation>
        <location evidence="1">Membrane</location>
    </subcellularLocation>
</comment>
<dbReference type="InterPro" id="IPR050401">
    <property type="entry name" value="Cyclic_nucleotide_synthase"/>
</dbReference>
<gene>
    <name evidence="8" type="ORF">M9Y10_026625</name>
</gene>
<dbReference type="InterPro" id="IPR001054">
    <property type="entry name" value="A/G_cyclase"/>
</dbReference>
<organism evidence="8 9">
    <name type="scientific">Tritrichomonas musculus</name>
    <dbReference type="NCBI Taxonomy" id="1915356"/>
    <lineage>
        <taxon>Eukaryota</taxon>
        <taxon>Metamonada</taxon>
        <taxon>Parabasalia</taxon>
        <taxon>Tritrichomonadida</taxon>
        <taxon>Tritrichomonadidae</taxon>
        <taxon>Tritrichomonas</taxon>
    </lineage>
</organism>
<dbReference type="InterPro" id="IPR029787">
    <property type="entry name" value="Nucleotide_cyclase"/>
</dbReference>
<keyword evidence="3" id="KW-0547">Nucleotide-binding</keyword>
<dbReference type="Proteomes" id="UP001470230">
    <property type="component" value="Unassembled WGS sequence"/>
</dbReference>
<evidence type="ECO:0000256" key="2">
    <source>
        <dbReference type="ARBA" id="ARBA00022692"/>
    </source>
</evidence>
<keyword evidence="4" id="KW-1133">Transmembrane helix</keyword>
<keyword evidence="9" id="KW-1185">Reference proteome</keyword>
<protein>
    <recommendedName>
        <fullName evidence="7">Guanylate cyclase domain-containing protein</fullName>
    </recommendedName>
</protein>
<sequence length="213" mass="23989">MRFTREKRRWLHYLFAENFGMMCVDMTNDIKQKNAVEEAKKQSEQLLLQILPKDIIMRLNRGDANISFTVQSSTIAFIDIEKFSNYSASLRASEIMQNLGLVFTAYDQLLAKYSLIIKIKLIGDNYMLAAGLFNPDVEPSKHATQVISFTLECLDAIEDLNEQMNSLLQVRIGVNSGGPLIAGVLGSDKPLFDIFGDPITCSHDVILSFLFPN</sequence>
<dbReference type="CDD" id="cd07302">
    <property type="entry name" value="CHD"/>
    <property type="match status" value="1"/>
</dbReference>
<evidence type="ECO:0000256" key="1">
    <source>
        <dbReference type="ARBA" id="ARBA00004370"/>
    </source>
</evidence>
<proteinExistence type="predicted"/>
<accession>A0ABR2H8H4</accession>
<keyword evidence="6" id="KW-0456">Lyase</keyword>
<feature type="domain" description="Guanylate cyclase" evidence="7">
    <location>
        <begin position="74"/>
        <end position="206"/>
    </location>
</feature>
<keyword evidence="5" id="KW-0472">Membrane</keyword>
<evidence type="ECO:0000256" key="4">
    <source>
        <dbReference type="ARBA" id="ARBA00022989"/>
    </source>
</evidence>
<name>A0ABR2H8H4_9EUKA</name>
<dbReference type="EMBL" id="JAPFFF010000040">
    <property type="protein sequence ID" value="KAK8841685.1"/>
    <property type="molecule type" value="Genomic_DNA"/>
</dbReference>
<dbReference type="PROSITE" id="PS50125">
    <property type="entry name" value="GUANYLATE_CYCLASE_2"/>
    <property type="match status" value="1"/>
</dbReference>
<reference evidence="8 9" key="1">
    <citation type="submission" date="2024-04" db="EMBL/GenBank/DDBJ databases">
        <title>Tritrichomonas musculus Genome.</title>
        <authorList>
            <person name="Alves-Ferreira E."/>
            <person name="Grigg M."/>
            <person name="Lorenzi H."/>
            <person name="Galac M."/>
        </authorList>
    </citation>
    <scope>NUCLEOTIDE SEQUENCE [LARGE SCALE GENOMIC DNA]</scope>
    <source>
        <strain evidence="8 9">EAF2021</strain>
    </source>
</reference>
<evidence type="ECO:0000256" key="3">
    <source>
        <dbReference type="ARBA" id="ARBA00022741"/>
    </source>
</evidence>
<evidence type="ECO:0000256" key="6">
    <source>
        <dbReference type="ARBA" id="ARBA00023239"/>
    </source>
</evidence>
<evidence type="ECO:0000259" key="7">
    <source>
        <dbReference type="PROSITE" id="PS50125"/>
    </source>
</evidence>
<comment type="caution">
    <text evidence="8">The sequence shown here is derived from an EMBL/GenBank/DDBJ whole genome shotgun (WGS) entry which is preliminary data.</text>
</comment>
<dbReference type="Gene3D" id="3.30.70.1230">
    <property type="entry name" value="Nucleotide cyclase"/>
    <property type="match status" value="1"/>
</dbReference>
<dbReference type="PANTHER" id="PTHR11920">
    <property type="entry name" value="GUANYLYL CYCLASE"/>
    <property type="match status" value="1"/>
</dbReference>
<dbReference type="Pfam" id="PF00211">
    <property type="entry name" value="Guanylate_cyc"/>
    <property type="match status" value="1"/>
</dbReference>
<evidence type="ECO:0000313" key="9">
    <source>
        <dbReference type="Proteomes" id="UP001470230"/>
    </source>
</evidence>